<organism evidence="1">
    <name type="scientific">bioreactor metagenome</name>
    <dbReference type="NCBI Taxonomy" id="1076179"/>
    <lineage>
        <taxon>unclassified sequences</taxon>
        <taxon>metagenomes</taxon>
        <taxon>ecological metagenomes</taxon>
    </lineage>
</organism>
<accession>A0A644TLN7</accession>
<dbReference type="EMBL" id="VSSQ01000038">
    <property type="protein sequence ID" value="MPL67784.1"/>
    <property type="molecule type" value="Genomic_DNA"/>
</dbReference>
<evidence type="ECO:0000313" key="1">
    <source>
        <dbReference type="EMBL" id="MPL67784.1"/>
    </source>
</evidence>
<protein>
    <submittedName>
        <fullName evidence="1">Uncharacterized protein</fullName>
    </submittedName>
</protein>
<sequence length="93" mass="10061">MGATTEVLVEILAFLPPNHPLRPLALEGSGQLLWLKPEDGRQILRRLPAGRYKVEYWGKDCASPLGVEVATGPALVLGPPSQRPLVALIQAIE</sequence>
<comment type="caution">
    <text evidence="1">The sequence shown here is derived from an EMBL/GenBank/DDBJ whole genome shotgun (WGS) entry which is preliminary data.</text>
</comment>
<dbReference type="AlphaFoldDB" id="A0A644TLN7"/>
<name>A0A644TLN7_9ZZZZ</name>
<reference evidence="1" key="1">
    <citation type="submission" date="2019-08" db="EMBL/GenBank/DDBJ databases">
        <authorList>
            <person name="Kucharzyk K."/>
            <person name="Murdoch R.W."/>
            <person name="Higgins S."/>
            <person name="Loffler F."/>
        </authorList>
    </citation>
    <scope>NUCLEOTIDE SEQUENCE</scope>
</reference>
<proteinExistence type="predicted"/>
<gene>
    <name evidence="1" type="ORF">SDC9_13487</name>
</gene>